<keyword evidence="1" id="KW-0472">Membrane</keyword>
<keyword evidence="1" id="KW-1133">Transmembrane helix</keyword>
<dbReference type="EMBL" id="JAPNUD010000076">
    <property type="protein sequence ID" value="MDA0643800.1"/>
    <property type="molecule type" value="Genomic_DNA"/>
</dbReference>
<evidence type="ECO:0000256" key="1">
    <source>
        <dbReference type="SAM" id="Phobius"/>
    </source>
</evidence>
<reference evidence="2 3" key="1">
    <citation type="submission" date="2022-11" db="EMBL/GenBank/DDBJ databases">
        <title>Nonomuraea corallina sp. nov., a new species of the genus Nonomuraea isolated from sea side sediment in Thai sea.</title>
        <authorList>
            <person name="Ngamcharungchit C."/>
            <person name="Matsumoto A."/>
            <person name="Suriyachadkun C."/>
            <person name="Panbangred W."/>
            <person name="Inahashi Y."/>
            <person name="Intra B."/>
        </authorList>
    </citation>
    <scope>NUCLEOTIDE SEQUENCE [LARGE SCALE GENOMIC DNA]</scope>
    <source>
        <strain evidence="2 3">DSM 43553</strain>
    </source>
</reference>
<keyword evidence="1" id="KW-0812">Transmembrane</keyword>
<proteinExistence type="predicted"/>
<comment type="caution">
    <text evidence="2">The sequence shown here is derived from an EMBL/GenBank/DDBJ whole genome shotgun (WGS) entry which is preliminary data.</text>
</comment>
<organism evidence="2 3">
    <name type="scientific">Nonomuraea ferruginea</name>
    <dbReference type="NCBI Taxonomy" id="46174"/>
    <lineage>
        <taxon>Bacteria</taxon>
        <taxon>Bacillati</taxon>
        <taxon>Actinomycetota</taxon>
        <taxon>Actinomycetes</taxon>
        <taxon>Streptosporangiales</taxon>
        <taxon>Streptosporangiaceae</taxon>
        <taxon>Nonomuraea</taxon>
    </lineage>
</organism>
<feature type="transmembrane region" description="Helical" evidence="1">
    <location>
        <begin position="190"/>
        <end position="218"/>
    </location>
</feature>
<protein>
    <submittedName>
        <fullName evidence="2">Uncharacterized protein</fullName>
    </submittedName>
</protein>
<feature type="transmembrane region" description="Helical" evidence="1">
    <location>
        <begin position="54"/>
        <end position="72"/>
    </location>
</feature>
<feature type="transmembrane region" description="Helical" evidence="1">
    <location>
        <begin position="148"/>
        <end position="170"/>
    </location>
</feature>
<dbReference type="Proteomes" id="UP001212498">
    <property type="component" value="Unassembled WGS sequence"/>
</dbReference>
<evidence type="ECO:0000313" key="2">
    <source>
        <dbReference type="EMBL" id="MDA0643800.1"/>
    </source>
</evidence>
<name>A0ABT4T3A9_9ACTN</name>
<evidence type="ECO:0000313" key="3">
    <source>
        <dbReference type="Proteomes" id="UP001212498"/>
    </source>
</evidence>
<dbReference type="RefSeq" id="WP_271277974.1">
    <property type="nucleotide sequence ID" value="NZ_BAABFD010000017.1"/>
</dbReference>
<feature type="transmembrane region" description="Helical" evidence="1">
    <location>
        <begin position="263"/>
        <end position="282"/>
    </location>
</feature>
<feature type="transmembrane region" description="Helical" evidence="1">
    <location>
        <begin position="26"/>
        <end position="42"/>
    </location>
</feature>
<keyword evidence="3" id="KW-1185">Reference proteome</keyword>
<feature type="transmembrane region" description="Helical" evidence="1">
    <location>
        <begin position="230"/>
        <end position="251"/>
    </location>
</feature>
<accession>A0ABT4T3A9</accession>
<sequence>MPALSALAILMPLAPAVIVPKTANVVAGAVITVLLVAPVVALRRKRWASRTGAALLTLLAVAAAVPPVSGLGRPTSEEIQHYVAVQVALGRPVDLHGGALGSLPWDDIDLLLLAVACLATAALVLTLGRAVHQEGQRELRPLRWRWPLVMWGVALLLVSVPQTVVVLAAGTAEYGMIVMDGSCFGALEEILLWPAMAMVILLPQPLVVALGFALWALLARTGHRLLGRAVGWLTLAPLLAADLMMTWMPLLGCTRSTDPADPITFAWALFTLLPVVLIVLAVRVRRVA</sequence>
<gene>
    <name evidence="2" type="ORF">OUY24_24490</name>
</gene>
<feature type="transmembrane region" description="Helical" evidence="1">
    <location>
        <begin position="110"/>
        <end position="128"/>
    </location>
</feature>